<proteinExistence type="predicted"/>
<reference evidence="1" key="2">
    <citation type="submission" date="2021-10" db="EMBL/GenBank/DDBJ databases">
        <authorList>
            <person name="Piombo E."/>
        </authorList>
    </citation>
    <scope>NUCLEOTIDE SEQUENCE</scope>
</reference>
<evidence type="ECO:0000313" key="1">
    <source>
        <dbReference type="EMBL" id="CAG9950502.1"/>
    </source>
</evidence>
<protein>
    <submittedName>
        <fullName evidence="1">Uncharacterized protein</fullName>
    </submittedName>
</protein>
<name>A0ACA9UBN9_BIOOC</name>
<reference evidence="1" key="1">
    <citation type="submission" date="2020-04" db="EMBL/GenBank/DDBJ databases">
        <authorList>
            <person name="Broberg M."/>
        </authorList>
    </citation>
    <scope>NUCLEOTIDE SEQUENCE</scope>
</reference>
<organism evidence="1 2">
    <name type="scientific">Clonostachys rosea f. rosea IK726</name>
    <dbReference type="NCBI Taxonomy" id="1349383"/>
    <lineage>
        <taxon>Eukaryota</taxon>
        <taxon>Fungi</taxon>
        <taxon>Dikarya</taxon>
        <taxon>Ascomycota</taxon>
        <taxon>Pezizomycotina</taxon>
        <taxon>Sordariomycetes</taxon>
        <taxon>Hypocreomycetidae</taxon>
        <taxon>Hypocreales</taxon>
        <taxon>Bionectriaceae</taxon>
        <taxon>Clonostachys</taxon>
    </lineage>
</organism>
<comment type="caution">
    <text evidence="1">The sequence shown here is derived from an EMBL/GenBank/DDBJ whole genome shotgun (WGS) entry which is preliminary data.</text>
</comment>
<dbReference type="Proteomes" id="UP000836387">
    <property type="component" value="Unassembled WGS sequence"/>
</dbReference>
<evidence type="ECO:0000313" key="2">
    <source>
        <dbReference type="Proteomes" id="UP000836387"/>
    </source>
</evidence>
<dbReference type="EMBL" id="CADEHS020000178">
    <property type="protein sequence ID" value="CAG9950502.1"/>
    <property type="molecule type" value="Genomic_DNA"/>
</dbReference>
<accession>A0ACA9UBN9</accession>
<gene>
    <name evidence="1" type="ORF">CRV2_00019067</name>
</gene>
<keyword evidence="2" id="KW-1185">Reference proteome</keyword>
<sequence>MDGILVATSASGKAGHISIGSIVHDTHGDGQVLARCSSSDEEGETALFWAARCGQAPILRRLLATNRVNPTRQYHRDQTPLYGAASRGQTLTTRLLLDTPGIEPNPINESGRTPLWIAAAQGHVSTVECLLAVPAVDISRSDDSGSSPFLAAASYGREEIQFRI</sequence>